<evidence type="ECO:0000313" key="2">
    <source>
        <dbReference type="EMBL" id="KAF3590540.1"/>
    </source>
</evidence>
<evidence type="ECO:0000256" key="1">
    <source>
        <dbReference type="SAM" id="MobiDB-lite"/>
    </source>
</evidence>
<dbReference type="Proteomes" id="UP000266723">
    <property type="component" value="Unassembled WGS sequence"/>
</dbReference>
<reference evidence="2 3" key="1">
    <citation type="journal article" date="2020" name="BMC Genomics">
        <title>Intraspecific diversification of the crop wild relative Brassica cretica Lam. using demographic model selection.</title>
        <authorList>
            <person name="Kioukis A."/>
            <person name="Michalopoulou V.A."/>
            <person name="Briers L."/>
            <person name="Pirintsos S."/>
            <person name="Studholme D.J."/>
            <person name="Pavlidis P."/>
            <person name="Sarris P.F."/>
        </authorList>
    </citation>
    <scope>NUCLEOTIDE SEQUENCE [LARGE SCALE GENOMIC DNA]</scope>
    <source>
        <strain evidence="3">cv. PFS-1207/04</strain>
    </source>
</reference>
<proteinExistence type="predicted"/>
<evidence type="ECO:0000313" key="3">
    <source>
        <dbReference type="Proteomes" id="UP000266723"/>
    </source>
</evidence>
<dbReference type="EMBL" id="QGKV02000299">
    <property type="protein sequence ID" value="KAF3590540.1"/>
    <property type="molecule type" value="Genomic_DNA"/>
</dbReference>
<protein>
    <recommendedName>
        <fullName evidence="4">DUF1985 domain-containing protein</fullName>
    </recommendedName>
</protein>
<accession>A0ABQ7E1M0</accession>
<dbReference type="PANTHER" id="PTHR48449:SF1">
    <property type="entry name" value="DUF1985 DOMAIN-CONTAINING PROTEIN"/>
    <property type="match status" value="1"/>
</dbReference>
<feature type="region of interest" description="Disordered" evidence="1">
    <location>
        <begin position="268"/>
        <end position="344"/>
    </location>
</feature>
<gene>
    <name evidence="2" type="ORF">DY000_02022803</name>
</gene>
<comment type="caution">
    <text evidence="2">The sequence shown here is derived from an EMBL/GenBank/DDBJ whole genome shotgun (WGS) entry which is preliminary data.</text>
</comment>
<evidence type="ECO:0008006" key="4">
    <source>
        <dbReference type="Google" id="ProtNLM"/>
    </source>
</evidence>
<keyword evidence="3" id="KW-1185">Reference proteome</keyword>
<dbReference type="PANTHER" id="PTHR48449">
    <property type="entry name" value="DUF1985 DOMAIN-CONTAINING PROTEIN"/>
    <property type="match status" value="1"/>
</dbReference>
<name>A0ABQ7E1M0_BRACR</name>
<organism evidence="2 3">
    <name type="scientific">Brassica cretica</name>
    <name type="common">Mustard</name>
    <dbReference type="NCBI Taxonomy" id="69181"/>
    <lineage>
        <taxon>Eukaryota</taxon>
        <taxon>Viridiplantae</taxon>
        <taxon>Streptophyta</taxon>
        <taxon>Embryophyta</taxon>
        <taxon>Tracheophyta</taxon>
        <taxon>Spermatophyta</taxon>
        <taxon>Magnoliopsida</taxon>
        <taxon>eudicotyledons</taxon>
        <taxon>Gunneridae</taxon>
        <taxon>Pentapetalae</taxon>
        <taxon>rosids</taxon>
        <taxon>malvids</taxon>
        <taxon>Brassicales</taxon>
        <taxon>Brassicaceae</taxon>
        <taxon>Brassiceae</taxon>
        <taxon>Brassica</taxon>
    </lineage>
</organism>
<sequence>MGVVMGRDEKVNIPDMYIKLVMDLDKLRKFHWGLHSYDFLLSSIEKARKKLGKKASYIFEGFSYALQIWIMEAIPGEICGSQVSSSFVGPRCGNWKGVAKVSYEDIIELEDSLTKKSVLFSVISVSGNGDMFLHVHYTRKGEMEDERVDLLLDRIKENFDWSNTEWPVLEPEETEMEEADNKDRGPEADKAVDYTDVLADEETSSVTIARKGKRKILAKSFIEGLIQTSVTSLGDMLSSRMANMERMFTERMGKMEIEVSQLRDAISLTGEGSYPSKKASEEAPLNSKAKQAPPKGIANQAPPKSKANQDPPKSKGAQAPPKCKGDQPTPTKKDGKKIATEANDFDFGLSTQDLRDLSQDTYVEGFDLSQVKVETSRK</sequence>